<evidence type="ECO:0000256" key="22">
    <source>
        <dbReference type="SAM" id="SignalP"/>
    </source>
</evidence>
<feature type="transmembrane region" description="Helical" evidence="21">
    <location>
        <begin position="255"/>
        <end position="284"/>
    </location>
</feature>
<evidence type="ECO:0000256" key="1">
    <source>
        <dbReference type="ARBA" id="ARBA00004651"/>
    </source>
</evidence>
<evidence type="ECO:0000256" key="18">
    <source>
        <dbReference type="PIRSR" id="PIRSR603912-52"/>
    </source>
</evidence>
<evidence type="ECO:0000256" key="4">
    <source>
        <dbReference type="ARBA" id="ARBA00022696"/>
    </source>
</evidence>
<evidence type="ECO:0000256" key="6">
    <source>
        <dbReference type="ARBA" id="ARBA00022989"/>
    </source>
</evidence>
<keyword evidence="11 19" id="KW-0675">Receptor</keyword>
<dbReference type="PRINTS" id="PR00237">
    <property type="entry name" value="GPCRRHODOPSN"/>
</dbReference>
<sequence length="396" mass="42748">MCWPLLYPLVLGLTISLAEGIQTPSIYDDVESTRGSHEGPLGPTVELKESKSSDKPNPRGYPGKFCANDSDTLELPASSQALLLGWVPTRLVPALYGLVVAVGLPANGLALWVLATRVPRLPSTILLMNLAVADLLLALVLPPRLAYHLRGQRWPFGEAACRVATAALYGHMYGSVLLLAAVSLDRYLALVHPLRARALRGQRLTAGLCLVAWLSAATLALPLTLHRQTFRLAGSDRMLCHDALPLTEQTSHWRPAFTCLAVLGCFVPLLAMGLCYGATLRALAANGQRYSHALRLTALVLFSAVASFTPSNVLLVLHYSNPSPEAWGNLYGAYVPSLALSTLNSCVDPFIYYYVSHEFREKVRAMLCRQPEASSSSQASREAGSRGTAICSSTLL</sequence>
<evidence type="ECO:0000256" key="10">
    <source>
        <dbReference type="ARBA" id="ARBA00023157"/>
    </source>
</evidence>
<evidence type="ECO:0000256" key="13">
    <source>
        <dbReference type="ARBA" id="ARBA00023224"/>
    </source>
</evidence>
<keyword evidence="10 18" id="KW-1015">Disulfide bond</keyword>
<feature type="transmembrane region" description="Helical" evidence="21">
    <location>
        <begin position="126"/>
        <end position="146"/>
    </location>
</feature>
<feature type="domain" description="G-protein coupled receptors family 1 profile" evidence="23">
    <location>
        <begin position="106"/>
        <end position="352"/>
    </location>
</feature>
<dbReference type="GO" id="GO:0005886">
    <property type="term" value="C:plasma membrane"/>
    <property type="evidence" value="ECO:0007669"/>
    <property type="project" value="UniProtKB-SubCell"/>
</dbReference>
<keyword evidence="12" id="KW-0325">Glycoprotein</keyword>
<dbReference type="PRINTS" id="PR01430">
    <property type="entry name" value="PROTEASEAR4"/>
</dbReference>
<dbReference type="PROSITE" id="PS50262">
    <property type="entry name" value="G_PROTEIN_RECEP_F1_2"/>
    <property type="match status" value="1"/>
</dbReference>
<keyword evidence="3 19" id="KW-0812">Transmembrane</keyword>
<evidence type="ECO:0000256" key="7">
    <source>
        <dbReference type="ARBA" id="ARBA00023040"/>
    </source>
</evidence>
<dbReference type="GO" id="GO:0007200">
    <property type="term" value="P:phospholipase C-activating G protein-coupled receptor signaling pathway"/>
    <property type="evidence" value="ECO:0007669"/>
    <property type="project" value="TreeGrafter"/>
</dbReference>
<dbReference type="AlphaFoldDB" id="A0A8C6I700"/>
<dbReference type="InterPro" id="IPR000276">
    <property type="entry name" value="GPCR_Rhodpsn"/>
</dbReference>
<evidence type="ECO:0000256" key="9">
    <source>
        <dbReference type="ARBA" id="ARBA00023136"/>
    </source>
</evidence>
<evidence type="ECO:0000256" key="5">
    <source>
        <dbReference type="ARBA" id="ARBA00022729"/>
    </source>
</evidence>
<evidence type="ECO:0000256" key="11">
    <source>
        <dbReference type="ARBA" id="ARBA00023170"/>
    </source>
</evidence>
<comment type="function">
    <text evidence="14">Receptor for activated thrombin or trypsin coupled to G proteins that stimulate phosphoinositide hydrolysis. May play a role in platelets activation.</text>
</comment>
<dbReference type="PANTHER" id="PTHR24232:SF22">
    <property type="entry name" value="PROTEINASE-ACTIVATED RECEPTOR 4"/>
    <property type="match status" value="1"/>
</dbReference>
<feature type="signal peptide" evidence="22">
    <location>
        <begin position="1"/>
        <end position="20"/>
    </location>
</feature>
<feature type="disulfide bond" evidence="18">
    <location>
        <begin position="161"/>
        <end position="240"/>
    </location>
</feature>
<dbReference type="GO" id="GO:0002020">
    <property type="term" value="F:protease binding"/>
    <property type="evidence" value="ECO:0007669"/>
    <property type="project" value="Ensembl"/>
</dbReference>
<dbReference type="Gene3D" id="1.20.1070.10">
    <property type="entry name" value="Rhodopsin 7-helix transmembrane proteins"/>
    <property type="match status" value="1"/>
</dbReference>
<proteinExistence type="inferred from homology"/>
<comment type="subcellular location">
    <subcellularLocation>
        <location evidence="1">Cell membrane</location>
        <topology evidence="1">Multi-pass membrane protein</topology>
    </subcellularLocation>
</comment>
<keyword evidence="7 19" id="KW-0297">G-protein coupled receptor</keyword>
<organism evidence="24 25">
    <name type="scientific">Mus spicilegus</name>
    <name type="common">Mound-building mouse</name>
    <dbReference type="NCBI Taxonomy" id="10103"/>
    <lineage>
        <taxon>Eukaryota</taxon>
        <taxon>Metazoa</taxon>
        <taxon>Chordata</taxon>
        <taxon>Craniata</taxon>
        <taxon>Vertebrata</taxon>
        <taxon>Euteleostomi</taxon>
        <taxon>Mammalia</taxon>
        <taxon>Eutheria</taxon>
        <taxon>Euarchontoglires</taxon>
        <taxon>Glires</taxon>
        <taxon>Rodentia</taxon>
        <taxon>Myomorpha</taxon>
        <taxon>Muroidea</taxon>
        <taxon>Muridae</taxon>
        <taxon>Murinae</taxon>
        <taxon>Mus</taxon>
        <taxon>Mus</taxon>
    </lineage>
</organism>
<dbReference type="PROSITE" id="PS00237">
    <property type="entry name" value="G_PROTEIN_RECEP_F1_1"/>
    <property type="match status" value="1"/>
</dbReference>
<feature type="chain" id="PRO_5034155312" description="Proteinase-activated receptor 4" evidence="22">
    <location>
        <begin position="21"/>
        <end position="396"/>
    </location>
</feature>
<evidence type="ECO:0000256" key="3">
    <source>
        <dbReference type="ARBA" id="ARBA00022692"/>
    </source>
</evidence>
<dbReference type="Pfam" id="PF00001">
    <property type="entry name" value="7tm_1"/>
    <property type="match status" value="1"/>
</dbReference>
<dbReference type="InterPro" id="IPR003944">
    <property type="entry name" value="Prot_act_rcpt_4"/>
</dbReference>
<dbReference type="FunFam" id="1.20.1070.10:FF:000230">
    <property type="entry name" value="F2R-like thrombin or trypsin receptor 3"/>
    <property type="match status" value="1"/>
</dbReference>
<dbReference type="GO" id="GO:0015057">
    <property type="term" value="F:thrombin-activated receptor activity"/>
    <property type="evidence" value="ECO:0007669"/>
    <property type="project" value="InterPro"/>
</dbReference>
<dbReference type="PRINTS" id="PR01428">
    <property type="entry name" value="PROTEASEAR"/>
</dbReference>
<accession>A0A8C6I700</accession>
<dbReference type="CDD" id="cd15372">
    <property type="entry name" value="7tmA_PAR4"/>
    <property type="match status" value="1"/>
</dbReference>
<reference evidence="24" key="2">
    <citation type="submission" date="2025-09" db="UniProtKB">
        <authorList>
            <consortium name="Ensembl"/>
        </authorList>
    </citation>
    <scope>IDENTIFICATION</scope>
</reference>
<feature type="transmembrane region" description="Helical" evidence="21">
    <location>
        <begin position="94"/>
        <end position="114"/>
    </location>
</feature>
<dbReference type="InterPro" id="IPR003912">
    <property type="entry name" value="Protea_act_rcpt"/>
</dbReference>
<evidence type="ECO:0000256" key="20">
    <source>
        <dbReference type="SAM" id="MobiDB-lite"/>
    </source>
</evidence>
<keyword evidence="4" id="KW-0356">Hemostasis</keyword>
<keyword evidence="2" id="KW-1003">Cell membrane</keyword>
<evidence type="ECO:0000313" key="24">
    <source>
        <dbReference type="Ensembl" id="ENSMSIP00000032041.1"/>
    </source>
</evidence>
<feature type="transmembrane region" description="Helical" evidence="21">
    <location>
        <begin position="296"/>
        <end position="319"/>
    </location>
</feature>
<comment type="similarity">
    <text evidence="19">Belongs to the G-protein coupled receptor 1 family.</text>
</comment>
<evidence type="ECO:0000256" key="8">
    <source>
        <dbReference type="ARBA" id="ARBA00023084"/>
    </source>
</evidence>
<dbReference type="PANTHER" id="PTHR24232">
    <property type="entry name" value="G-PROTEIN COUPLED RECEPTOR"/>
    <property type="match status" value="1"/>
</dbReference>
<evidence type="ECO:0000256" key="2">
    <source>
        <dbReference type="ARBA" id="ARBA00022475"/>
    </source>
</evidence>
<keyword evidence="5 22" id="KW-0732">Signal</keyword>
<evidence type="ECO:0000256" key="19">
    <source>
        <dbReference type="RuleBase" id="RU000688"/>
    </source>
</evidence>
<name>A0A8C6I700_MUSSI</name>
<dbReference type="GO" id="GO:0035025">
    <property type="term" value="P:positive regulation of Rho protein signal transduction"/>
    <property type="evidence" value="ECO:0007669"/>
    <property type="project" value="TreeGrafter"/>
</dbReference>
<evidence type="ECO:0000256" key="15">
    <source>
        <dbReference type="ARBA" id="ARBA00073808"/>
    </source>
</evidence>
<evidence type="ECO:0000256" key="16">
    <source>
        <dbReference type="ARBA" id="ARBA00080351"/>
    </source>
</evidence>
<keyword evidence="6 21" id="KW-1133">Transmembrane helix</keyword>
<feature type="transmembrane region" description="Helical" evidence="21">
    <location>
        <begin position="204"/>
        <end position="225"/>
    </location>
</feature>
<feature type="transmembrane region" description="Helical" evidence="21">
    <location>
        <begin position="166"/>
        <end position="184"/>
    </location>
</feature>
<feature type="compositionally biased region" description="Basic and acidic residues" evidence="20">
    <location>
        <begin position="46"/>
        <end position="57"/>
    </location>
</feature>
<dbReference type="GO" id="GO:0051281">
    <property type="term" value="P:positive regulation of release of sequestered calcium ion into cytosol"/>
    <property type="evidence" value="ECO:0007669"/>
    <property type="project" value="Ensembl"/>
</dbReference>
<keyword evidence="8" id="KW-0094">Blood coagulation</keyword>
<keyword evidence="25" id="KW-1185">Reference proteome</keyword>
<evidence type="ECO:0000256" key="17">
    <source>
        <dbReference type="ARBA" id="ARBA00082892"/>
    </source>
</evidence>
<evidence type="ECO:0000313" key="25">
    <source>
        <dbReference type="Proteomes" id="UP000694415"/>
    </source>
</evidence>
<feature type="region of interest" description="Disordered" evidence="20">
    <location>
        <begin position="29"/>
        <end position="62"/>
    </location>
</feature>
<evidence type="ECO:0000259" key="23">
    <source>
        <dbReference type="PROSITE" id="PS50262"/>
    </source>
</evidence>
<evidence type="ECO:0000256" key="21">
    <source>
        <dbReference type="SAM" id="Phobius"/>
    </source>
</evidence>
<keyword evidence="9 21" id="KW-0472">Membrane</keyword>
<dbReference type="Proteomes" id="UP000694415">
    <property type="component" value="Unplaced"/>
</dbReference>
<feature type="transmembrane region" description="Helical" evidence="21">
    <location>
        <begin position="331"/>
        <end position="355"/>
    </location>
</feature>
<reference evidence="24" key="1">
    <citation type="submission" date="2025-08" db="UniProtKB">
        <authorList>
            <consortium name="Ensembl"/>
        </authorList>
    </citation>
    <scope>IDENTIFICATION</scope>
</reference>
<keyword evidence="13 19" id="KW-0807">Transducer</keyword>
<dbReference type="Ensembl" id="ENSMSIT00000040422.1">
    <property type="protein sequence ID" value="ENSMSIP00000032041.1"/>
    <property type="gene ID" value="ENSMSIG00000026840.1"/>
</dbReference>
<dbReference type="InterPro" id="IPR017452">
    <property type="entry name" value="GPCR_Rhodpsn_7TM"/>
</dbReference>
<dbReference type="GeneTree" id="ENSGT01050000244840"/>
<dbReference type="SUPFAM" id="SSF81321">
    <property type="entry name" value="Family A G protein-coupled receptor-like"/>
    <property type="match status" value="1"/>
</dbReference>
<protein>
    <recommendedName>
        <fullName evidence="15">Proteinase-activated receptor 4</fullName>
    </recommendedName>
    <alternativeName>
        <fullName evidence="17">Coagulation factor II receptor-like 3</fullName>
    </alternativeName>
    <alternativeName>
        <fullName evidence="16">Thrombin receptor-like 3</fullName>
    </alternativeName>
</protein>
<evidence type="ECO:0000256" key="12">
    <source>
        <dbReference type="ARBA" id="ARBA00023180"/>
    </source>
</evidence>
<dbReference type="GO" id="GO:0070527">
    <property type="term" value="P:platelet aggregation"/>
    <property type="evidence" value="ECO:0007669"/>
    <property type="project" value="Ensembl"/>
</dbReference>
<evidence type="ECO:0000256" key="14">
    <source>
        <dbReference type="ARBA" id="ARBA00053164"/>
    </source>
</evidence>